<dbReference type="NCBIfam" id="TIGR01640">
    <property type="entry name" value="F_box_assoc_1"/>
    <property type="match status" value="1"/>
</dbReference>
<dbReference type="STRING" id="4072.A0A2G2YCG0"/>
<dbReference type="Gramene" id="PHT67426">
    <property type="protein sequence ID" value="PHT67426"/>
    <property type="gene ID" value="T459_26913"/>
</dbReference>
<proteinExistence type="predicted"/>
<dbReference type="InterPro" id="IPR013187">
    <property type="entry name" value="F-box-assoc_dom_typ3"/>
</dbReference>
<keyword evidence="3" id="KW-1185">Reference proteome</keyword>
<dbReference type="PROSITE" id="PS50181">
    <property type="entry name" value="FBOX"/>
    <property type="match status" value="1"/>
</dbReference>
<dbReference type="InterPro" id="IPR017451">
    <property type="entry name" value="F-box-assoc_interact_dom"/>
</dbReference>
<accession>A0A2G2YCG0</accession>
<dbReference type="Pfam" id="PF12937">
    <property type="entry name" value="F-box-like"/>
    <property type="match status" value="1"/>
</dbReference>
<dbReference type="PANTHER" id="PTHR31672">
    <property type="entry name" value="BNACNNG10540D PROTEIN"/>
    <property type="match status" value="1"/>
</dbReference>
<name>A0A2G2YCG0_CAPAN</name>
<gene>
    <name evidence="2" type="ORF">T459_26913</name>
</gene>
<sequence>MGAKKSKPIISKPLHVPISVSNPPLDLPMVIMLEIFSRLTIKTIFRCKTVCKRWYRLLASDPLFLNMYHTRSPNFPCILFKDRHANPSILELKADYDHCSNHERPIVLSPKFHLPPLKSKIYIIGSCNGFICFLDGEVHDENRSVYINNPLLGEYFKLKLPKLERRIVRYVAYGFCFSEPFGQYKVLRLVVTAELAELEVYTLGVDKIWRNVGQVLCPKPQCESFGNVNVNGVIHWLGKCTRIYSFDIGTEEKKPLPAPPGLEVSYWDLTLAELGNYLCLTDNSSSEHLDIWWMKEYGIAESWTKNCILKYSIQPDILKDRFIPIMIWKDGEILMRRDGGPQLVSYNPKENKFRKVKVYGGFAATRYNPSFYSLKTIIGESFQVSNAYPMTEIA</sequence>
<dbReference type="Gene3D" id="1.20.1280.50">
    <property type="match status" value="1"/>
</dbReference>
<dbReference type="SMART" id="SM00256">
    <property type="entry name" value="FBOX"/>
    <property type="match status" value="1"/>
</dbReference>
<evidence type="ECO:0000313" key="3">
    <source>
        <dbReference type="Proteomes" id="UP000222542"/>
    </source>
</evidence>
<dbReference type="PANTHER" id="PTHR31672:SF13">
    <property type="entry name" value="F-BOX PROTEIN CPR30-LIKE"/>
    <property type="match status" value="1"/>
</dbReference>
<dbReference type="SUPFAM" id="SSF81383">
    <property type="entry name" value="F-box domain"/>
    <property type="match status" value="1"/>
</dbReference>
<dbReference type="AlphaFoldDB" id="A0A2G2YCG0"/>
<dbReference type="Pfam" id="PF08268">
    <property type="entry name" value="FBA_3"/>
    <property type="match status" value="1"/>
</dbReference>
<comment type="caution">
    <text evidence="2">The sequence shown here is derived from an EMBL/GenBank/DDBJ whole genome shotgun (WGS) entry which is preliminary data.</text>
</comment>
<dbReference type="Proteomes" id="UP000222542">
    <property type="component" value="Unassembled WGS sequence"/>
</dbReference>
<dbReference type="InterPro" id="IPR036047">
    <property type="entry name" value="F-box-like_dom_sf"/>
</dbReference>
<dbReference type="OMA" id="PMVIMLE"/>
<protein>
    <recommendedName>
        <fullName evidence="1">F-box domain-containing protein</fullName>
    </recommendedName>
</protein>
<dbReference type="InterPro" id="IPR001810">
    <property type="entry name" value="F-box_dom"/>
</dbReference>
<feature type="domain" description="F-box" evidence="1">
    <location>
        <begin position="21"/>
        <end position="67"/>
    </location>
</feature>
<dbReference type="EMBL" id="AYRZ02000011">
    <property type="protein sequence ID" value="PHT67426.1"/>
    <property type="molecule type" value="Genomic_DNA"/>
</dbReference>
<evidence type="ECO:0000259" key="1">
    <source>
        <dbReference type="PROSITE" id="PS50181"/>
    </source>
</evidence>
<organism evidence="2 3">
    <name type="scientific">Capsicum annuum</name>
    <name type="common">Capsicum pepper</name>
    <dbReference type="NCBI Taxonomy" id="4072"/>
    <lineage>
        <taxon>Eukaryota</taxon>
        <taxon>Viridiplantae</taxon>
        <taxon>Streptophyta</taxon>
        <taxon>Embryophyta</taxon>
        <taxon>Tracheophyta</taxon>
        <taxon>Spermatophyta</taxon>
        <taxon>Magnoliopsida</taxon>
        <taxon>eudicotyledons</taxon>
        <taxon>Gunneridae</taxon>
        <taxon>Pentapetalae</taxon>
        <taxon>asterids</taxon>
        <taxon>lamiids</taxon>
        <taxon>Solanales</taxon>
        <taxon>Solanaceae</taxon>
        <taxon>Solanoideae</taxon>
        <taxon>Capsiceae</taxon>
        <taxon>Capsicum</taxon>
    </lineage>
</organism>
<reference evidence="2 3" key="1">
    <citation type="journal article" date="2014" name="Nat. Genet.">
        <title>Genome sequence of the hot pepper provides insights into the evolution of pungency in Capsicum species.</title>
        <authorList>
            <person name="Kim S."/>
            <person name="Park M."/>
            <person name="Yeom S.I."/>
            <person name="Kim Y.M."/>
            <person name="Lee J.M."/>
            <person name="Lee H.A."/>
            <person name="Seo E."/>
            <person name="Choi J."/>
            <person name="Cheong K."/>
            <person name="Kim K.T."/>
            <person name="Jung K."/>
            <person name="Lee G.W."/>
            <person name="Oh S.K."/>
            <person name="Bae C."/>
            <person name="Kim S.B."/>
            <person name="Lee H.Y."/>
            <person name="Kim S.Y."/>
            <person name="Kim M.S."/>
            <person name="Kang B.C."/>
            <person name="Jo Y.D."/>
            <person name="Yang H.B."/>
            <person name="Jeong H.J."/>
            <person name="Kang W.H."/>
            <person name="Kwon J.K."/>
            <person name="Shin C."/>
            <person name="Lim J.Y."/>
            <person name="Park J.H."/>
            <person name="Huh J.H."/>
            <person name="Kim J.S."/>
            <person name="Kim B.D."/>
            <person name="Cohen O."/>
            <person name="Paran I."/>
            <person name="Suh M.C."/>
            <person name="Lee S.B."/>
            <person name="Kim Y.K."/>
            <person name="Shin Y."/>
            <person name="Noh S.J."/>
            <person name="Park J."/>
            <person name="Seo Y.S."/>
            <person name="Kwon S.Y."/>
            <person name="Kim H.A."/>
            <person name="Park J.M."/>
            <person name="Kim H.J."/>
            <person name="Choi S.B."/>
            <person name="Bosland P.W."/>
            <person name="Reeves G."/>
            <person name="Jo S.H."/>
            <person name="Lee B.W."/>
            <person name="Cho H.T."/>
            <person name="Choi H.S."/>
            <person name="Lee M.S."/>
            <person name="Yu Y."/>
            <person name="Do Choi Y."/>
            <person name="Park B.S."/>
            <person name="van Deynze A."/>
            <person name="Ashrafi H."/>
            <person name="Hill T."/>
            <person name="Kim W.T."/>
            <person name="Pai H.S."/>
            <person name="Ahn H.K."/>
            <person name="Yeam I."/>
            <person name="Giovannoni J.J."/>
            <person name="Rose J.K."/>
            <person name="Sorensen I."/>
            <person name="Lee S.J."/>
            <person name="Kim R.W."/>
            <person name="Choi I.Y."/>
            <person name="Choi B.S."/>
            <person name="Lim J.S."/>
            <person name="Lee Y.H."/>
            <person name="Choi D."/>
        </authorList>
    </citation>
    <scope>NUCLEOTIDE SEQUENCE [LARGE SCALE GENOMIC DNA]</scope>
    <source>
        <strain evidence="3">cv. CM334</strain>
    </source>
</reference>
<evidence type="ECO:0000313" key="2">
    <source>
        <dbReference type="EMBL" id="PHT67426.1"/>
    </source>
</evidence>
<reference evidence="2 3" key="2">
    <citation type="journal article" date="2017" name="Genome Biol.">
        <title>New reference genome sequences of hot pepper reveal the massive evolution of plant disease-resistance genes by retroduplication.</title>
        <authorList>
            <person name="Kim S."/>
            <person name="Park J."/>
            <person name="Yeom S.I."/>
            <person name="Kim Y.M."/>
            <person name="Seo E."/>
            <person name="Kim K.T."/>
            <person name="Kim M.S."/>
            <person name="Lee J.M."/>
            <person name="Cheong K."/>
            <person name="Shin H.S."/>
            <person name="Kim S.B."/>
            <person name="Han K."/>
            <person name="Lee J."/>
            <person name="Park M."/>
            <person name="Lee H.A."/>
            <person name="Lee H.Y."/>
            <person name="Lee Y."/>
            <person name="Oh S."/>
            <person name="Lee J.H."/>
            <person name="Choi E."/>
            <person name="Choi E."/>
            <person name="Lee S.E."/>
            <person name="Jeon J."/>
            <person name="Kim H."/>
            <person name="Choi G."/>
            <person name="Song H."/>
            <person name="Lee J."/>
            <person name="Lee S.C."/>
            <person name="Kwon J.K."/>
            <person name="Lee H.Y."/>
            <person name="Koo N."/>
            <person name="Hong Y."/>
            <person name="Kim R.W."/>
            <person name="Kang W.H."/>
            <person name="Huh J.H."/>
            <person name="Kang B.C."/>
            <person name="Yang T.J."/>
            <person name="Lee Y.H."/>
            <person name="Bennetzen J.L."/>
            <person name="Choi D."/>
        </authorList>
    </citation>
    <scope>NUCLEOTIDE SEQUENCE [LARGE SCALE GENOMIC DNA]</scope>
    <source>
        <strain evidence="3">cv. CM334</strain>
    </source>
</reference>
<dbReference type="InterPro" id="IPR050796">
    <property type="entry name" value="SCF_F-box_component"/>
</dbReference>